<dbReference type="Proteomes" id="UP001597497">
    <property type="component" value="Unassembled WGS sequence"/>
</dbReference>
<organism evidence="1 2">
    <name type="scientific">Marinicrinis sediminis</name>
    <dbReference type="NCBI Taxonomy" id="1652465"/>
    <lineage>
        <taxon>Bacteria</taxon>
        <taxon>Bacillati</taxon>
        <taxon>Bacillota</taxon>
        <taxon>Bacilli</taxon>
        <taxon>Bacillales</taxon>
        <taxon>Paenibacillaceae</taxon>
    </lineage>
</organism>
<dbReference type="RefSeq" id="WP_379928578.1">
    <property type="nucleotide sequence ID" value="NZ_JBHUMM010000009.1"/>
</dbReference>
<reference evidence="2" key="1">
    <citation type="journal article" date="2019" name="Int. J. Syst. Evol. Microbiol.">
        <title>The Global Catalogue of Microorganisms (GCM) 10K type strain sequencing project: providing services to taxonomists for standard genome sequencing and annotation.</title>
        <authorList>
            <consortium name="The Broad Institute Genomics Platform"/>
            <consortium name="The Broad Institute Genome Sequencing Center for Infectious Disease"/>
            <person name="Wu L."/>
            <person name="Ma J."/>
        </authorList>
    </citation>
    <scope>NUCLEOTIDE SEQUENCE [LARGE SCALE GENOMIC DNA]</scope>
    <source>
        <strain evidence="2">KCTC 33676</strain>
    </source>
</reference>
<sequence>MKIVDMKDVANHPIHILGILNSRYIMYELLEEHEESDSSHHFIIMKYDIDKQTSEPILQMPITYNERVAYSHIMAEHHFYFCILDEKMNEFRMYQLNCETKVNKEIYSFSIHRNCSVIDFKLYALTTTQLVLGYQTDVKFTNQFDRLLRIDIVNNTRHHELRHQLSNGDTLLRMKEMHFVQHSQDDIYLVFKTGRVFSEEKEDHQHDPAFHDGIESIVAMPMKEWLQSQKMNKPIPVSYILQSSQRNRSVEIVRVEKCRIIYKIRDFHNDHIQYISYNFNTRKKEVIPSTQLLTQGLYYFRIESGDPSEFNRYKRLGIITHVDSDYVVLDVPSQRSDQSTVVVYDRQTHEERMKFPSRESFVLIDEQLIILK</sequence>
<dbReference type="EMBL" id="JBHUMM010000009">
    <property type="protein sequence ID" value="MFD2671149.1"/>
    <property type="molecule type" value="Genomic_DNA"/>
</dbReference>
<name>A0ABW5R8P2_9BACL</name>
<accession>A0ABW5R8P2</accession>
<keyword evidence="2" id="KW-1185">Reference proteome</keyword>
<comment type="caution">
    <text evidence="1">The sequence shown here is derived from an EMBL/GenBank/DDBJ whole genome shotgun (WGS) entry which is preliminary data.</text>
</comment>
<evidence type="ECO:0000313" key="2">
    <source>
        <dbReference type="Proteomes" id="UP001597497"/>
    </source>
</evidence>
<gene>
    <name evidence="1" type="ORF">ACFSUC_05980</name>
</gene>
<proteinExistence type="predicted"/>
<protein>
    <submittedName>
        <fullName evidence="1">Uncharacterized protein</fullName>
    </submittedName>
</protein>
<evidence type="ECO:0000313" key="1">
    <source>
        <dbReference type="EMBL" id="MFD2671149.1"/>
    </source>
</evidence>